<reference evidence="2" key="1">
    <citation type="journal article" date="2023" name="Nat. Plants">
        <title>Single-cell RNA sequencing provides a high-resolution roadmap for understanding the multicellular compartmentation of specialized metabolism.</title>
        <authorList>
            <person name="Sun S."/>
            <person name="Shen X."/>
            <person name="Li Y."/>
            <person name="Li Y."/>
            <person name="Wang S."/>
            <person name="Li R."/>
            <person name="Zhang H."/>
            <person name="Shen G."/>
            <person name="Guo B."/>
            <person name="Wei J."/>
            <person name="Xu J."/>
            <person name="St-Pierre B."/>
            <person name="Chen S."/>
            <person name="Sun C."/>
        </authorList>
    </citation>
    <scope>NUCLEOTIDE SEQUENCE [LARGE SCALE GENOMIC DNA]</scope>
</reference>
<accession>A0ACB9ZNG1</accession>
<name>A0ACB9ZNG1_CATRO</name>
<comment type="caution">
    <text evidence="1">The sequence shown here is derived from an EMBL/GenBank/DDBJ whole genome shotgun (WGS) entry which is preliminary data.</text>
</comment>
<proteinExistence type="predicted"/>
<sequence length="304" mass="34448">MSRQAHLPPRCPFQKKTITRPTHDPISPTLQSLRPGHHKSVSQSYIIEEQPAWLDDLLDDSESIANGKLHRRSASDSLAFLDDLVPLTNLDQLHERDTYVSYETDDSVESAIYGPNSPRRKGKLTFPENAIASALSEYASHKHLDHLDDHMCISGASSLGLVEDICPSAGEMNAERMPVKRHPGQRSRVRKLQYIAELERTVDILQKFESDLAARVGSLFQQRLALSVENNKLKQKVVKLQQQKIIADGQYQSLRKEVERLKTSLAYSSRKDKVSTNFRLSTTIEMANSEANWQNLDLENLHLN</sequence>
<organism evidence="1 2">
    <name type="scientific">Catharanthus roseus</name>
    <name type="common">Madagascar periwinkle</name>
    <name type="synonym">Vinca rosea</name>
    <dbReference type="NCBI Taxonomy" id="4058"/>
    <lineage>
        <taxon>Eukaryota</taxon>
        <taxon>Viridiplantae</taxon>
        <taxon>Streptophyta</taxon>
        <taxon>Embryophyta</taxon>
        <taxon>Tracheophyta</taxon>
        <taxon>Spermatophyta</taxon>
        <taxon>Magnoliopsida</taxon>
        <taxon>eudicotyledons</taxon>
        <taxon>Gunneridae</taxon>
        <taxon>Pentapetalae</taxon>
        <taxon>asterids</taxon>
        <taxon>lamiids</taxon>
        <taxon>Gentianales</taxon>
        <taxon>Apocynaceae</taxon>
        <taxon>Rauvolfioideae</taxon>
        <taxon>Vinceae</taxon>
        <taxon>Catharanthinae</taxon>
        <taxon>Catharanthus</taxon>
    </lineage>
</organism>
<dbReference type="EMBL" id="CM044708">
    <property type="protein sequence ID" value="KAI5648356.1"/>
    <property type="molecule type" value="Genomic_DNA"/>
</dbReference>
<protein>
    <submittedName>
        <fullName evidence="1">Uncharacterized protein</fullName>
    </submittedName>
</protein>
<evidence type="ECO:0000313" key="1">
    <source>
        <dbReference type="EMBL" id="KAI5648356.1"/>
    </source>
</evidence>
<keyword evidence="2" id="KW-1185">Reference proteome</keyword>
<dbReference type="Proteomes" id="UP001060085">
    <property type="component" value="Linkage Group LG08"/>
</dbReference>
<gene>
    <name evidence="1" type="ORF">M9H77_34361</name>
</gene>
<evidence type="ECO:0000313" key="2">
    <source>
        <dbReference type="Proteomes" id="UP001060085"/>
    </source>
</evidence>